<feature type="compositionally biased region" description="Polar residues" evidence="1">
    <location>
        <begin position="101"/>
        <end position="110"/>
    </location>
</feature>
<evidence type="ECO:0000313" key="3">
    <source>
        <dbReference type="Proteomes" id="UP000663828"/>
    </source>
</evidence>
<sequence length="127" mass="14125">MQSLSVVMLSLIHQLLHDGKVEEDKEALKSQTNGSINSTNAKEGFIVAGGNNPNQLDYPQGLFVDQWNQIYVVDSHNDQIVRWGEGDEKGKVVVGGYRNGGQRNQFNDPNDLSMDREGNLYISDTES</sequence>
<reference evidence="2" key="1">
    <citation type="submission" date="2021-02" db="EMBL/GenBank/DDBJ databases">
        <authorList>
            <person name="Nowell W R."/>
        </authorList>
    </citation>
    <scope>NUCLEOTIDE SEQUENCE</scope>
</reference>
<dbReference type="Gene3D" id="2.120.10.30">
    <property type="entry name" value="TolB, C-terminal domain"/>
    <property type="match status" value="1"/>
</dbReference>
<dbReference type="SUPFAM" id="SSF101898">
    <property type="entry name" value="NHL repeat"/>
    <property type="match status" value="1"/>
</dbReference>
<feature type="region of interest" description="Disordered" evidence="1">
    <location>
        <begin position="96"/>
        <end position="127"/>
    </location>
</feature>
<dbReference type="EMBL" id="CAJNOR010000585">
    <property type="protein sequence ID" value="CAF0954537.1"/>
    <property type="molecule type" value="Genomic_DNA"/>
</dbReference>
<evidence type="ECO:0000256" key="1">
    <source>
        <dbReference type="SAM" id="MobiDB-lite"/>
    </source>
</evidence>
<dbReference type="AlphaFoldDB" id="A0A814DF36"/>
<dbReference type="InterPro" id="IPR011042">
    <property type="entry name" value="6-blade_b-propeller_TolB-like"/>
</dbReference>
<accession>A0A814DF36</accession>
<dbReference type="Proteomes" id="UP000663828">
    <property type="component" value="Unassembled WGS sequence"/>
</dbReference>
<name>A0A814DF36_ADIRI</name>
<protein>
    <submittedName>
        <fullName evidence="2">Uncharacterized protein</fullName>
    </submittedName>
</protein>
<evidence type="ECO:0000313" key="2">
    <source>
        <dbReference type="EMBL" id="CAF0954537.1"/>
    </source>
</evidence>
<comment type="caution">
    <text evidence="2">The sequence shown here is derived from an EMBL/GenBank/DDBJ whole genome shotgun (WGS) entry which is preliminary data.</text>
</comment>
<gene>
    <name evidence="2" type="ORF">XAT740_LOCUS10849</name>
</gene>
<organism evidence="2 3">
    <name type="scientific">Adineta ricciae</name>
    <name type="common">Rotifer</name>
    <dbReference type="NCBI Taxonomy" id="249248"/>
    <lineage>
        <taxon>Eukaryota</taxon>
        <taxon>Metazoa</taxon>
        <taxon>Spiralia</taxon>
        <taxon>Gnathifera</taxon>
        <taxon>Rotifera</taxon>
        <taxon>Eurotatoria</taxon>
        <taxon>Bdelloidea</taxon>
        <taxon>Adinetida</taxon>
        <taxon>Adinetidae</taxon>
        <taxon>Adineta</taxon>
    </lineage>
</organism>
<proteinExistence type="predicted"/>
<keyword evidence="3" id="KW-1185">Reference proteome</keyword>